<sequence length="280" mass="31504">MSELARVIFNQLRRTLSQINKGIVCLYISLSDQILQITHVSYVMNDGNISLKYFLSSSIKFKAAANGLRKYIRWLVHVHARNAMRQWFTGSTREYVFAASELLKYVESEGNGLDEVDVVANNTCTCDNVLSMELFDANAYNQVAPGLRKDGTVICQFFKVDLNKAVKFIKGTTSSIYEPPFKKIGFTIPGCDTQEQCSQYEANRLKPPVCMNKGKLLTDVAFNEEKILSEISLEDCISKADKLYISYDEKSKSCVQTDEIHSIFTADGVLSGNRTSSFKN</sequence>
<name>A0A024FT39_9STRA</name>
<reference evidence="1 2" key="1">
    <citation type="submission" date="2012-05" db="EMBL/GenBank/DDBJ databases">
        <title>Recombination and specialization in a pathogen metapopulation.</title>
        <authorList>
            <person name="Gardiner A."/>
            <person name="Kemen E."/>
            <person name="Schultz-Larsen T."/>
            <person name="MacLean D."/>
            <person name="Van Oosterhout C."/>
            <person name="Jones J.D.G."/>
        </authorList>
    </citation>
    <scope>NUCLEOTIDE SEQUENCE [LARGE SCALE GENOMIC DNA]</scope>
    <source>
        <strain evidence="1 2">Ac Nc2</strain>
    </source>
</reference>
<dbReference type="Proteomes" id="UP000053237">
    <property type="component" value="Unassembled WGS sequence"/>
</dbReference>
<dbReference type="EMBL" id="CAIX01000181">
    <property type="protein sequence ID" value="CCI10255.1"/>
    <property type="molecule type" value="Genomic_DNA"/>
</dbReference>
<keyword evidence="2" id="KW-1185">Reference proteome</keyword>
<protein>
    <submittedName>
        <fullName evidence="1">Uncharacterized protein</fullName>
    </submittedName>
</protein>
<accession>A0A024FT39</accession>
<organism evidence="1 2">
    <name type="scientific">Albugo candida</name>
    <dbReference type="NCBI Taxonomy" id="65357"/>
    <lineage>
        <taxon>Eukaryota</taxon>
        <taxon>Sar</taxon>
        <taxon>Stramenopiles</taxon>
        <taxon>Oomycota</taxon>
        <taxon>Peronosporomycetes</taxon>
        <taxon>Albuginales</taxon>
        <taxon>Albuginaceae</taxon>
        <taxon>Albugo</taxon>
    </lineage>
</organism>
<evidence type="ECO:0000313" key="2">
    <source>
        <dbReference type="Proteomes" id="UP000053237"/>
    </source>
</evidence>
<comment type="caution">
    <text evidence="1">The sequence shown here is derived from an EMBL/GenBank/DDBJ whole genome shotgun (WGS) entry which is preliminary data.</text>
</comment>
<proteinExistence type="predicted"/>
<dbReference type="InParanoid" id="A0A024FT39"/>
<dbReference type="AlphaFoldDB" id="A0A024FT39"/>
<evidence type="ECO:0000313" key="1">
    <source>
        <dbReference type="EMBL" id="CCI10255.1"/>
    </source>
</evidence>
<gene>
    <name evidence="1" type="ORF">BN9_086980</name>
</gene>